<name>A0ABS3T3W6_9FLAO</name>
<accession>A0ABS3T3W6</accession>
<evidence type="ECO:0000256" key="1">
    <source>
        <dbReference type="SAM" id="SignalP"/>
    </source>
</evidence>
<dbReference type="RefSeq" id="WP_208154786.1">
    <property type="nucleotide sequence ID" value="NZ_JAGEVF010000009.1"/>
</dbReference>
<reference evidence="2 3" key="1">
    <citation type="submission" date="2021-03" db="EMBL/GenBank/DDBJ databases">
        <title>Winogradskyella sp. nov., isolated from costal sediment.</title>
        <authorList>
            <person name="Gao C."/>
        </authorList>
    </citation>
    <scope>NUCLEOTIDE SEQUENCE [LARGE SCALE GENOMIC DNA]</scope>
    <source>
        <strain evidence="2 3">DF17</strain>
    </source>
</reference>
<sequence>MRAKRILFSLVIGLSMATNGQVTSFNFDNDTQKDWSFSFTPYALLAAQSTDVGEESIRQSFDDLASLTNAGFQFVASLRYQRYSLSVDGTFATLGVNERQGPASIDLEVKQSIMDVSAGYVIFSTFIDNTDNIAKGWSIEGTLGAKNWVNDLTIDFKIELEQLENDFIIRTNENQSWWDLMLGVRTNVSLSDKVFLGARLSVGGFGIGNSSDFSYDFVYLNVFKVLNYMTINAGFRNFNYQRTDDGVDTSVNVIGPLLGLSFFI</sequence>
<keyword evidence="3" id="KW-1185">Reference proteome</keyword>
<protein>
    <recommendedName>
        <fullName evidence="4">Outer membrane protein beta-barrel domain-containing protein</fullName>
    </recommendedName>
</protein>
<gene>
    <name evidence="2" type="ORF">J4050_11785</name>
</gene>
<evidence type="ECO:0008006" key="4">
    <source>
        <dbReference type="Google" id="ProtNLM"/>
    </source>
</evidence>
<proteinExistence type="predicted"/>
<evidence type="ECO:0000313" key="2">
    <source>
        <dbReference type="EMBL" id="MBO3117433.1"/>
    </source>
</evidence>
<evidence type="ECO:0000313" key="3">
    <source>
        <dbReference type="Proteomes" id="UP000676776"/>
    </source>
</evidence>
<dbReference type="EMBL" id="JAGEVF010000009">
    <property type="protein sequence ID" value="MBO3117433.1"/>
    <property type="molecule type" value="Genomic_DNA"/>
</dbReference>
<feature type="chain" id="PRO_5045366315" description="Outer membrane protein beta-barrel domain-containing protein" evidence="1">
    <location>
        <begin position="21"/>
        <end position="264"/>
    </location>
</feature>
<dbReference type="Proteomes" id="UP000676776">
    <property type="component" value="Unassembled WGS sequence"/>
</dbReference>
<organism evidence="2 3">
    <name type="scientific">Winogradskyella pelagia</name>
    <dbReference type="NCBI Taxonomy" id="2819984"/>
    <lineage>
        <taxon>Bacteria</taxon>
        <taxon>Pseudomonadati</taxon>
        <taxon>Bacteroidota</taxon>
        <taxon>Flavobacteriia</taxon>
        <taxon>Flavobacteriales</taxon>
        <taxon>Flavobacteriaceae</taxon>
        <taxon>Winogradskyella</taxon>
    </lineage>
</organism>
<keyword evidence="1" id="KW-0732">Signal</keyword>
<feature type="signal peptide" evidence="1">
    <location>
        <begin position="1"/>
        <end position="20"/>
    </location>
</feature>
<comment type="caution">
    <text evidence="2">The sequence shown here is derived from an EMBL/GenBank/DDBJ whole genome shotgun (WGS) entry which is preliminary data.</text>
</comment>